<dbReference type="Proteomes" id="UP000298213">
    <property type="component" value="Unassembled WGS sequence"/>
</dbReference>
<feature type="transmembrane region" description="Helical" evidence="2">
    <location>
        <begin position="56"/>
        <end position="79"/>
    </location>
</feature>
<feature type="transmembrane region" description="Helical" evidence="2">
    <location>
        <begin position="20"/>
        <end position="44"/>
    </location>
</feature>
<keyword evidence="2" id="KW-0472">Membrane</keyword>
<evidence type="ECO:0000256" key="1">
    <source>
        <dbReference type="SAM" id="MobiDB-lite"/>
    </source>
</evidence>
<protein>
    <submittedName>
        <fullName evidence="3">Uncharacterized protein</fullName>
    </submittedName>
</protein>
<dbReference type="EMBL" id="SPDV01000035">
    <property type="protein sequence ID" value="TFI57229.1"/>
    <property type="molecule type" value="Genomic_DNA"/>
</dbReference>
<keyword evidence="4" id="KW-1185">Reference proteome</keyword>
<dbReference type="RefSeq" id="WP_135088706.1">
    <property type="nucleotide sequence ID" value="NZ_SPDV01000035.1"/>
</dbReference>
<keyword evidence="2" id="KW-0812">Transmembrane</keyword>
<feature type="transmembrane region" description="Helical" evidence="2">
    <location>
        <begin position="99"/>
        <end position="117"/>
    </location>
</feature>
<name>A0A4Y8ZQX1_9SPHN</name>
<reference evidence="3 4" key="1">
    <citation type="submission" date="2019-03" db="EMBL/GenBank/DDBJ databases">
        <title>Genome sequence of Sphingomonas sp. 17J27-24.</title>
        <authorList>
            <person name="Kim M."/>
            <person name="Maeng S."/>
            <person name="Sathiyaraj S."/>
        </authorList>
    </citation>
    <scope>NUCLEOTIDE SEQUENCE [LARGE SCALE GENOMIC DNA]</scope>
    <source>
        <strain evidence="3 4">17J27-24</strain>
    </source>
</reference>
<sequence length="284" mass="30595">MSWFGQTMLTSTFVGTLVTLAAWLQWIPVKLGVGAALAYFVLSIARNPAMIYRRGFHLIVAASALPLGFSLRADAVGAAGTEAGFAHVVIDLSQSVSPWLWFGLAALCVLGDGLVALRETRARRLLYDRTEGDAHLLLNGSLVQTRVSLQPQHSLQLTGARLRLPGWFRGLHSELRVRRGAAGPALEASPQHGRAIAAGELVNLTVRTVIGRRLAAWLRFRVRAETWGLPGARGVLVLRADRAIEPLPVVIDAQPAPVRKTSARSIATEAECGRQPDPSTPGRS</sequence>
<evidence type="ECO:0000256" key="2">
    <source>
        <dbReference type="SAM" id="Phobius"/>
    </source>
</evidence>
<evidence type="ECO:0000313" key="4">
    <source>
        <dbReference type="Proteomes" id="UP000298213"/>
    </source>
</evidence>
<feature type="region of interest" description="Disordered" evidence="1">
    <location>
        <begin position="258"/>
        <end position="284"/>
    </location>
</feature>
<accession>A0A4Y8ZQX1</accession>
<comment type="caution">
    <text evidence="3">The sequence shown here is derived from an EMBL/GenBank/DDBJ whole genome shotgun (WGS) entry which is preliminary data.</text>
</comment>
<evidence type="ECO:0000313" key="3">
    <source>
        <dbReference type="EMBL" id="TFI57229.1"/>
    </source>
</evidence>
<gene>
    <name evidence="3" type="ORF">E2493_16115</name>
</gene>
<organism evidence="3 4">
    <name type="scientific">Sphingomonas parva</name>
    <dbReference type="NCBI Taxonomy" id="2555898"/>
    <lineage>
        <taxon>Bacteria</taxon>
        <taxon>Pseudomonadati</taxon>
        <taxon>Pseudomonadota</taxon>
        <taxon>Alphaproteobacteria</taxon>
        <taxon>Sphingomonadales</taxon>
        <taxon>Sphingomonadaceae</taxon>
        <taxon>Sphingomonas</taxon>
    </lineage>
</organism>
<proteinExistence type="predicted"/>
<dbReference type="AlphaFoldDB" id="A0A4Y8ZQX1"/>
<keyword evidence="2" id="KW-1133">Transmembrane helix</keyword>